<dbReference type="InterPro" id="IPR036505">
    <property type="entry name" value="Amidase/PGRP_sf"/>
</dbReference>
<dbReference type="InterPro" id="IPR002502">
    <property type="entry name" value="Amidase_domain"/>
</dbReference>
<protein>
    <submittedName>
        <fullName evidence="3">N-acetylmuramoyl-L-alanine amidase</fullName>
    </submittedName>
</protein>
<evidence type="ECO:0000313" key="4">
    <source>
        <dbReference type="Proteomes" id="UP000469670"/>
    </source>
</evidence>
<sequence>MAPPMTADQLVKALKAEGLNVKEHPGWRTNNRNHKGKFDNVNGVVIHHTAGSDSLNFVFRGTPALPGPLCHTHLSKSGTATMVGNGRANHAGTFAQNAHNAVVAESSKHPNPSRSEPVDGNRHYYGIEIENLGNGRDFYPEAQYRAAVLWAAAICRHHKWSAHSVIGHKEGTLRKIDPKGPVGSAKGEQWDMDEFRKDVAAQLKRKPGKAPAPSKPVKPKAPPFPGRQYFKAGANNAYVTQLGKQLVKRGYGRYYAVGPGPRWSAADRNAVRAFQKAQKWAGADADGYPGPTTWKRLFN</sequence>
<dbReference type="AlphaFoldDB" id="A0A7K3S102"/>
<dbReference type="NCBIfam" id="NF038080">
    <property type="entry name" value="PG_bind_siph"/>
    <property type="match status" value="1"/>
</dbReference>
<proteinExistence type="predicted"/>
<feature type="compositionally biased region" description="Pro residues" evidence="1">
    <location>
        <begin position="213"/>
        <end position="222"/>
    </location>
</feature>
<dbReference type="GO" id="GO:0009253">
    <property type="term" value="P:peptidoglycan catabolic process"/>
    <property type="evidence" value="ECO:0007669"/>
    <property type="project" value="InterPro"/>
</dbReference>
<feature type="region of interest" description="Disordered" evidence="1">
    <location>
        <begin position="203"/>
        <end position="222"/>
    </location>
</feature>
<evidence type="ECO:0000313" key="3">
    <source>
        <dbReference type="EMBL" id="NEC21184.1"/>
    </source>
</evidence>
<evidence type="ECO:0000256" key="1">
    <source>
        <dbReference type="SAM" id="MobiDB-lite"/>
    </source>
</evidence>
<dbReference type="Proteomes" id="UP000469670">
    <property type="component" value="Unassembled WGS sequence"/>
</dbReference>
<comment type="caution">
    <text evidence="3">The sequence shown here is derived from an EMBL/GenBank/DDBJ whole genome shotgun (WGS) entry which is preliminary data.</text>
</comment>
<dbReference type="SUPFAM" id="SSF55846">
    <property type="entry name" value="N-acetylmuramoyl-L-alanine amidase-like"/>
    <property type="match status" value="1"/>
</dbReference>
<accession>A0A7K3S102</accession>
<dbReference type="Gene3D" id="1.10.101.10">
    <property type="entry name" value="PGBD-like superfamily/PGBD"/>
    <property type="match status" value="1"/>
</dbReference>
<dbReference type="SMART" id="SM00644">
    <property type="entry name" value="Ami_2"/>
    <property type="match status" value="1"/>
</dbReference>
<evidence type="ECO:0000259" key="2">
    <source>
        <dbReference type="SMART" id="SM00644"/>
    </source>
</evidence>
<dbReference type="InterPro" id="IPR036365">
    <property type="entry name" value="PGBD-like_sf"/>
</dbReference>
<name>A0A7K3S102_9ACTN</name>
<dbReference type="CDD" id="cd06583">
    <property type="entry name" value="PGRP"/>
    <property type="match status" value="1"/>
</dbReference>
<dbReference type="GO" id="GO:0008745">
    <property type="term" value="F:N-acetylmuramoyl-L-alanine amidase activity"/>
    <property type="evidence" value="ECO:0007669"/>
    <property type="project" value="InterPro"/>
</dbReference>
<dbReference type="Gene3D" id="3.40.80.10">
    <property type="entry name" value="Peptidoglycan recognition protein-like"/>
    <property type="match status" value="1"/>
</dbReference>
<dbReference type="SUPFAM" id="SSF47090">
    <property type="entry name" value="PGBD-like"/>
    <property type="match status" value="1"/>
</dbReference>
<dbReference type="EMBL" id="JAAGMP010001046">
    <property type="protein sequence ID" value="NEC21184.1"/>
    <property type="molecule type" value="Genomic_DNA"/>
</dbReference>
<feature type="domain" description="N-acetylmuramoyl-L-alanine amidase" evidence="2">
    <location>
        <begin position="27"/>
        <end position="182"/>
    </location>
</feature>
<dbReference type="InterPro" id="IPR047763">
    <property type="entry name" value="PG_bind_dom_phiBT1-type"/>
</dbReference>
<organism evidence="3 4">
    <name type="scientific">Streptomyces parvus</name>
    <dbReference type="NCBI Taxonomy" id="66428"/>
    <lineage>
        <taxon>Bacteria</taxon>
        <taxon>Bacillati</taxon>
        <taxon>Actinomycetota</taxon>
        <taxon>Actinomycetes</taxon>
        <taxon>Kitasatosporales</taxon>
        <taxon>Streptomycetaceae</taxon>
        <taxon>Streptomyces</taxon>
    </lineage>
</organism>
<gene>
    <name evidence="3" type="ORF">G3I50_23495</name>
</gene>
<reference evidence="3 4" key="1">
    <citation type="submission" date="2020-01" db="EMBL/GenBank/DDBJ databases">
        <title>Insect and environment-associated Actinomycetes.</title>
        <authorList>
            <person name="Currrie C."/>
            <person name="Chevrette M."/>
            <person name="Carlson C."/>
            <person name="Stubbendieck R."/>
            <person name="Wendt-Pienkowski E."/>
        </authorList>
    </citation>
    <scope>NUCLEOTIDE SEQUENCE [LARGE SCALE GENOMIC DNA]</scope>
    <source>
        <strain evidence="3 4">SID7590</strain>
    </source>
</reference>
<dbReference type="InterPro" id="IPR036366">
    <property type="entry name" value="PGBDSf"/>
</dbReference>
<dbReference type="Pfam" id="PF01510">
    <property type="entry name" value="Amidase_2"/>
    <property type="match status" value="1"/>
</dbReference>